<feature type="region of interest" description="Disordered" evidence="1">
    <location>
        <begin position="147"/>
        <end position="179"/>
    </location>
</feature>
<protein>
    <submittedName>
        <fullName evidence="2">Uncharacterized protein</fullName>
    </submittedName>
</protein>
<feature type="region of interest" description="Disordered" evidence="1">
    <location>
        <begin position="1"/>
        <end position="22"/>
    </location>
</feature>
<feature type="compositionally biased region" description="Low complexity" evidence="1">
    <location>
        <begin position="1199"/>
        <end position="1212"/>
    </location>
</feature>
<feature type="compositionally biased region" description="Low complexity" evidence="1">
    <location>
        <begin position="624"/>
        <end position="636"/>
    </location>
</feature>
<feature type="region of interest" description="Disordered" evidence="1">
    <location>
        <begin position="1699"/>
        <end position="1725"/>
    </location>
</feature>
<keyword evidence="3" id="KW-1185">Reference proteome</keyword>
<organism evidence="2 3">
    <name type="scientific">Coprinellus micaceus</name>
    <name type="common">Glistening ink-cap mushroom</name>
    <name type="synonym">Coprinus micaceus</name>
    <dbReference type="NCBI Taxonomy" id="71717"/>
    <lineage>
        <taxon>Eukaryota</taxon>
        <taxon>Fungi</taxon>
        <taxon>Dikarya</taxon>
        <taxon>Basidiomycota</taxon>
        <taxon>Agaricomycotina</taxon>
        <taxon>Agaricomycetes</taxon>
        <taxon>Agaricomycetidae</taxon>
        <taxon>Agaricales</taxon>
        <taxon>Agaricineae</taxon>
        <taxon>Psathyrellaceae</taxon>
        <taxon>Coprinellus</taxon>
    </lineage>
</organism>
<dbReference type="Proteomes" id="UP000298030">
    <property type="component" value="Unassembled WGS sequence"/>
</dbReference>
<feature type="region of interest" description="Disordered" evidence="1">
    <location>
        <begin position="1190"/>
        <end position="1227"/>
    </location>
</feature>
<evidence type="ECO:0000313" key="3">
    <source>
        <dbReference type="Proteomes" id="UP000298030"/>
    </source>
</evidence>
<feature type="compositionally biased region" description="Polar residues" evidence="1">
    <location>
        <begin position="1567"/>
        <end position="1579"/>
    </location>
</feature>
<evidence type="ECO:0000313" key="2">
    <source>
        <dbReference type="EMBL" id="TEB33311.1"/>
    </source>
</evidence>
<evidence type="ECO:0000256" key="1">
    <source>
        <dbReference type="SAM" id="MobiDB-lite"/>
    </source>
</evidence>
<proteinExistence type="predicted"/>
<sequence>MPKVATSRSPYRLSLPSPTGLPLRSTFYLRSIPSTPSPTSKHASCGLLNDFAGRRGPTLKREETGLRVPNLLSPFEMRTRPSVKEDVNEIGLVKGPEAVAPEDSTVDTADMEVVVHEANPEAQPELLALHPSFPRRGSRIRRAPLRLRENLPPNPIRAPRRRTRAARDRRASEAASTRQQLLRAQTEIEELQAQVERMDRSERRLKKRVSEGQELVKDIRVEVEEARAEALRAEGKADEMAAGMEALRRDFNQYRGWWLTENRSFEASSARRSQTDELQQLATQMPLKLEAIQTIQWLGTWSHDRGSTVGECHKNSNLFSSGSHPGRSLVATLFNEVGRGEFRRFRVLLLRHHGDHGIATFKHSLMNVTMINEARCCRSLLNRWYRDRDPGKKLVVGVLKRTAAMPQARPVLLVYLLRQTFSSTGGSIRLDCSMEIPHVRERDICITRAPARMAQRQRRGLTGSGYYSGWLKYTMPVSAGRESFLGVVNISLFSRRDVHHWHALAVGLAFKCQWLLGRGRFGYELSVAYPPLGRQPSQSRDSHDMGKPSGPYTFGVVLTSSVDSAVNSTSNELETGFSGLEPRRFIAGGCHGMFIRVRQDPNGNQTADHMELDSGGEASRKGWTRTQRTSTSSTFSLPERCDIPSTELLGSPMKQSSPNKIPIQRRRGSSSIRAQALDQEGKRIASLHRRILALENRERCLKMELRIAKRAITGISEEAAEARKLLTVEKLEYLSSLSEQGLWSSNSRRSPETSSTRRISCRCVVKQMTRSLEAKGNTSIHVALTRVLVDNLPSEGDGIGGAKRRTASSTVSDGMVLATDLEEAAADLGEAATDLGEAATDLGEATMDLGEVSKERGRPWVDPSNLPAELGGWGSSYERMVPQKETHWHEGGIWGARGAEGGFVGLTIETVTNLKEEQLGEQVHWSESEWPENGSESRYGPVRPCLLNVSNGVSAASDTRFMLSGGFMALWTAKAQKFKVFHNEYHKALTPLGSLSPSVWRSWVYYPPLCSLVKPLLKIPATRGGREAGGLDVRAPIALPSAFFSSQTQGWPLSPQTPTPTCWTTRLRGICAKADLPAFLWLFLPFEASHPVVPIDNRPSVLSQALQNSIPLTSIEFNAHRAPTSRGQRRPGAVAQSGTIVPRSSHQGGANSNASNFKTIRDEPEVSSPGNHPEPAVGLDSSTTLSAQWEDVGSHRPEPTSVPASPAPSTTTGLLDREDVDSSSLNFSPEELGILPFDSTHGPWNRVQSQASSLDGALGHLQSFGQRLPTVRNPTQGAPRAIDFSINAPTLSASSSVSSMGQGAEVLEDTVHGTTPEDLEGVPWASATAESHESSILASYFRMFGCYPTGSELNRLVNAANQGALAVSQAELVVDSGLNTSSAAEPVTERRSFDTDDSGGAVYHTPPTTSLDQAFDMDNVEDIHKTPMIDSPPNPGIPLAKSRIDSRKLDKHASTIGVFSGSPTRPYHSDDEDDHYHAITHISPTPSFAQTLNRNVFGSHDLVGGGPSDIYSKLRSRFSDDTDDARPAPPQLAASPIPFVSVSETSPASATRSGSVTPLPTARAMAPSNTAGPSTSKVSWSKLALQFKKDKSKAKGKEKEGREKEGREKEGREKEGREKEGREKEGRERGDKEKGGKENERERHRQAVNRYLEDAQPADIDKLLLPPPLGHGSRLPGRLRHSKSETYFGTSWELLQDHSLPPRTEEDPSPAPLPSQSRDVDARDGTPLAVDINHPLLKPTSWDDAAFIDAFLATSSQSPQAVVAGCACPLLDQTRVCACPSSATVYVQHRSPEEARTRRQLLVGHIIGHIQMLMGITTDTSST</sequence>
<reference evidence="2 3" key="1">
    <citation type="journal article" date="2019" name="Nat. Ecol. Evol.">
        <title>Megaphylogeny resolves global patterns of mushroom evolution.</title>
        <authorList>
            <person name="Varga T."/>
            <person name="Krizsan K."/>
            <person name="Foldi C."/>
            <person name="Dima B."/>
            <person name="Sanchez-Garcia M."/>
            <person name="Sanchez-Ramirez S."/>
            <person name="Szollosi G.J."/>
            <person name="Szarkandi J.G."/>
            <person name="Papp V."/>
            <person name="Albert L."/>
            <person name="Andreopoulos W."/>
            <person name="Angelini C."/>
            <person name="Antonin V."/>
            <person name="Barry K.W."/>
            <person name="Bougher N.L."/>
            <person name="Buchanan P."/>
            <person name="Buyck B."/>
            <person name="Bense V."/>
            <person name="Catcheside P."/>
            <person name="Chovatia M."/>
            <person name="Cooper J."/>
            <person name="Damon W."/>
            <person name="Desjardin D."/>
            <person name="Finy P."/>
            <person name="Geml J."/>
            <person name="Haridas S."/>
            <person name="Hughes K."/>
            <person name="Justo A."/>
            <person name="Karasinski D."/>
            <person name="Kautmanova I."/>
            <person name="Kiss B."/>
            <person name="Kocsube S."/>
            <person name="Kotiranta H."/>
            <person name="LaButti K.M."/>
            <person name="Lechner B.E."/>
            <person name="Liimatainen K."/>
            <person name="Lipzen A."/>
            <person name="Lukacs Z."/>
            <person name="Mihaltcheva S."/>
            <person name="Morgado L.N."/>
            <person name="Niskanen T."/>
            <person name="Noordeloos M.E."/>
            <person name="Ohm R.A."/>
            <person name="Ortiz-Santana B."/>
            <person name="Ovrebo C."/>
            <person name="Racz N."/>
            <person name="Riley R."/>
            <person name="Savchenko A."/>
            <person name="Shiryaev A."/>
            <person name="Soop K."/>
            <person name="Spirin V."/>
            <person name="Szebenyi C."/>
            <person name="Tomsovsky M."/>
            <person name="Tulloss R.E."/>
            <person name="Uehling J."/>
            <person name="Grigoriev I.V."/>
            <person name="Vagvolgyi C."/>
            <person name="Papp T."/>
            <person name="Martin F.M."/>
            <person name="Miettinen O."/>
            <person name="Hibbett D.S."/>
            <person name="Nagy L.G."/>
        </authorList>
    </citation>
    <scope>NUCLEOTIDE SEQUENCE [LARGE SCALE GENOMIC DNA]</scope>
    <source>
        <strain evidence="2 3">FP101781</strain>
    </source>
</reference>
<feature type="region of interest" description="Disordered" evidence="1">
    <location>
        <begin position="1659"/>
        <end position="1680"/>
    </location>
</feature>
<name>A0A4Y7TH28_COPMI</name>
<feature type="compositionally biased region" description="Low complexity" evidence="1">
    <location>
        <begin position="7"/>
        <end position="18"/>
    </location>
</feature>
<comment type="caution">
    <text evidence="2">The sequence shown here is derived from an EMBL/GenBank/DDBJ whole genome shotgun (WGS) entry which is preliminary data.</text>
</comment>
<feature type="compositionally biased region" description="Polar residues" evidence="1">
    <location>
        <begin position="1136"/>
        <end position="1156"/>
    </location>
</feature>
<feature type="compositionally biased region" description="Polar residues" evidence="1">
    <location>
        <begin position="1542"/>
        <end position="1558"/>
    </location>
</feature>
<dbReference type="EMBL" id="QPFP01000013">
    <property type="protein sequence ID" value="TEB33311.1"/>
    <property type="molecule type" value="Genomic_DNA"/>
</dbReference>
<feature type="region of interest" description="Disordered" evidence="1">
    <location>
        <begin position="1518"/>
        <end position="1644"/>
    </location>
</feature>
<feature type="region of interest" description="Disordered" evidence="1">
    <location>
        <begin position="602"/>
        <end position="673"/>
    </location>
</feature>
<feature type="compositionally biased region" description="Basic and acidic residues" evidence="1">
    <location>
        <begin position="1587"/>
        <end position="1644"/>
    </location>
</feature>
<accession>A0A4Y7TH28</accession>
<gene>
    <name evidence="2" type="ORF">FA13DRAFT_1708649</name>
</gene>
<feature type="region of interest" description="Disordered" evidence="1">
    <location>
        <begin position="1161"/>
        <end position="1180"/>
    </location>
</feature>
<feature type="region of interest" description="Disordered" evidence="1">
    <location>
        <begin position="1121"/>
        <end position="1156"/>
    </location>
</feature>
<feature type="region of interest" description="Disordered" evidence="1">
    <location>
        <begin position="1381"/>
        <end position="1413"/>
    </location>
</feature>